<evidence type="ECO:0000313" key="4">
    <source>
        <dbReference type="Proteomes" id="UP000484164"/>
    </source>
</evidence>
<protein>
    <submittedName>
        <fullName evidence="3">Gfo/Idh/MocA family oxidoreductase</fullName>
    </submittedName>
</protein>
<dbReference type="InterPro" id="IPR000683">
    <property type="entry name" value="Gfo/Idh/MocA-like_OxRdtase_N"/>
</dbReference>
<reference evidence="3 4" key="1">
    <citation type="submission" date="2019-10" db="EMBL/GenBank/DDBJ databases">
        <title>Genome sequence of Phaeocystidibacter marisrubri JCM30614 (type strain).</title>
        <authorList>
            <person name="Bowman J.P."/>
        </authorList>
    </citation>
    <scope>NUCLEOTIDE SEQUENCE [LARGE SCALE GENOMIC DNA]</scope>
    <source>
        <strain evidence="3 4">JCM 30614</strain>
    </source>
</reference>
<dbReference type="EMBL" id="WBVQ01000001">
    <property type="protein sequence ID" value="KAB2817589.1"/>
    <property type="molecule type" value="Genomic_DNA"/>
</dbReference>
<proteinExistence type="predicted"/>
<dbReference type="Proteomes" id="UP000484164">
    <property type="component" value="Unassembled WGS sequence"/>
</dbReference>
<dbReference type="PANTHER" id="PTHR43377:SF1">
    <property type="entry name" value="BILIVERDIN REDUCTASE A"/>
    <property type="match status" value="1"/>
</dbReference>
<evidence type="ECO:0000259" key="2">
    <source>
        <dbReference type="Pfam" id="PF22725"/>
    </source>
</evidence>
<dbReference type="OrthoDB" id="9815825at2"/>
<dbReference type="SUPFAM" id="SSF55347">
    <property type="entry name" value="Glyceraldehyde-3-phosphate dehydrogenase-like, C-terminal domain"/>
    <property type="match status" value="1"/>
</dbReference>
<dbReference type="AlphaFoldDB" id="A0A6L3ZJ15"/>
<gene>
    <name evidence="3" type="ORF">F8C82_04090</name>
</gene>
<dbReference type="InterPro" id="IPR051450">
    <property type="entry name" value="Gfo/Idh/MocA_Oxidoreductases"/>
</dbReference>
<dbReference type="RefSeq" id="WP_151692247.1">
    <property type="nucleotide sequence ID" value="NZ_BMGX01000002.1"/>
</dbReference>
<keyword evidence="4" id="KW-1185">Reference proteome</keyword>
<dbReference type="SUPFAM" id="SSF51735">
    <property type="entry name" value="NAD(P)-binding Rossmann-fold domains"/>
    <property type="match status" value="1"/>
</dbReference>
<sequence>MKVLIVGLGSISRKHKEALIAIRPDAEFYALRRSRDGAEVEGVQSIYSIAEIPSDCDFALVATPTSVHAESLRQILPLGIPVFLEKPPLHNSEDAAELERLIAEHQSMVYTAFNLRFHPLITWAKHYLAGKRVLEVQSYCGSYLPDWRPNQDYRTNYSALREQGGGVHLDLTHEIDFVRYLFGDPTSVQNNLRTVSDLEIDSVDSARYWLEYPDKVINIVLNYFRRDPKRTLEVVMEDGTIEIDLIRGLVIANRTDIIHHVEVDIQETYNLQMAYWLNCLTSGSIPMNEFSESLKTLKICLDEW</sequence>
<name>A0A6L3ZJ15_9FLAO</name>
<dbReference type="PANTHER" id="PTHR43377">
    <property type="entry name" value="BILIVERDIN REDUCTASE A"/>
    <property type="match status" value="1"/>
</dbReference>
<feature type="domain" description="GFO/IDH/MocA-like oxidoreductase" evidence="2">
    <location>
        <begin position="135"/>
        <end position="242"/>
    </location>
</feature>
<dbReference type="Gene3D" id="3.40.50.720">
    <property type="entry name" value="NAD(P)-binding Rossmann-like Domain"/>
    <property type="match status" value="1"/>
</dbReference>
<comment type="caution">
    <text evidence="3">The sequence shown here is derived from an EMBL/GenBank/DDBJ whole genome shotgun (WGS) entry which is preliminary data.</text>
</comment>
<accession>A0A6L3ZJ15</accession>
<dbReference type="Pfam" id="PF01408">
    <property type="entry name" value="GFO_IDH_MocA"/>
    <property type="match status" value="1"/>
</dbReference>
<evidence type="ECO:0000313" key="3">
    <source>
        <dbReference type="EMBL" id="KAB2817589.1"/>
    </source>
</evidence>
<dbReference type="Gene3D" id="3.30.360.10">
    <property type="entry name" value="Dihydrodipicolinate Reductase, domain 2"/>
    <property type="match status" value="1"/>
</dbReference>
<evidence type="ECO:0000259" key="1">
    <source>
        <dbReference type="Pfam" id="PF01408"/>
    </source>
</evidence>
<dbReference type="InterPro" id="IPR055170">
    <property type="entry name" value="GFO_IDH_MocA-like_dom"/>
</dbReference>
<dbReference type="InterPro" id="IPR036291">
    <property type="entry name" value="NAD(P)-bd_dom_sf"/>
</dbReference>
<feature type="domain" description="Gfo/Idh/MocA-like oxidoreductase N-terminal" evidence="1">
    <location>
        <begin position="1"/>
        <end position="112"/>
    </location>
</feature>
<dbReference type="GO" id="GO:0000166">
    <property type="term" value="F:nucleotide binding"/>
    <property type="evidence" value="ECO:0007669"/>
    <property type="project" value="InterPro"/>
</dbReference>
<dbReference type="Pfam" id="PF22725">
    <property type="entry name" value="GFO_IDH_MocA_C3"/>
    <property type="match status" value="1"/>
</dbReference>
<organism evidence="3 4">
    <name type="scientific">Phaeocystidibacter marisrubri</name>
    <dbReference type="NCBI Taxonomy" id="1577780"/>
    <lineage>
        <taxon>Bacteria</taxon>
        <taxon>Pseudomonadati</taxon>
        <taxon>Bacteroidota</taxon>
        <taxon>Flavobacteriia</taxon>
        <taxon>Flavobacteriales</taxon>
        <taxon>Phaeocystidibacteraceae</taxon>
        <taxon>Phaeocystidibacter</taxon>
    </lineage>
</organism>